<evidence type="ECO:0000313" key="1">
    <source>
        <dbReference type="EMBL" id="KAF2633480.1"/>
    </source>
</evidence>
<gene>
    <name evidence="1" type="ORF">BU25DRAFT_327922</name>
</gene>
<proteinExistence type="predicted"/>
<dbReference type="EMBL" id="MU006701">
    <property type="protein sequence ID" value="KAF2633480.1"/>
    <property type="molecule type" value="Genomic_DNA"/>
</dbReference>
<name>A0ACB6SGQ2_9PLEO</name>
<reference evidence="1" key="1">
    <citation type="journal article" date="2020" name="Stud. Mycol.">
        <title>101 Dothideomycetes genomes: a test case for predicting lifestyles and emergence of pathogens.</title>
        <authorList>
            <person name="Haridas S."/>
            <person name="Albert R."/>
            <person name="Binder M."/>
            <person name="Bloem J."/>
            <person name="Labutti K."/>
            <person name="Salamov A."/>
            <person name="Andreopoulos B."/>
            <person name="Baker S."/>
            <person name="Barry K."/>
            <person name="Bills G."/>
            <person name="Bluhm B."/>
            <person name="Cannon C."/>
            <person name="Castanera R."/>
            <person name="Culley D."/>
            <person name="Daum C."/>
            <person name="Ezra D."/>
            <person name="Gonzalez J."/>
            <person name="Henrissat B."/>
            <person name="Kuo A."/>
            <person name="Liang C."/>
            <person name="Lipzen A."/>
            <person name="Lutzoni F."/>
            <person name="Magnuson J."/>
            <person name="Mondo S."/>
            <person name="Nolan M."/>
            <person name="Ohm R."/>
            <person name="Pangilinan J."/>
            <person name="Park H.-J."/>
            <person name="Ramirez L."/>
            <person name="Alfaro M."/>
            <person name="Sun H."/>
            <person name="Tritt A."/>
            <person name="Yoshinaga Y."/>
            <person name="Zwiers L.-H."/>
            <person name="Turgeon B."/>
            <person name="Goodwin S."/>
            <person name="Spatafora J."/>
            <person name="Crous P."/>
            <person name="Grigoriev I."/>
        </authorList>
    </citation>
    <scope>NUCLEOTIDE SEQUENCE</scope>
    <source>
        <strain evidence="1">CBS 525.71</strain>
    </source>
</reference>
<protein>
    <submittedName>
        <fullName evidence="1">Uncharacterized protein</fullName>
    </submittedName>
</protein>
<organism evidence="1 2">
    <name type="scientific">Macroventuria anomochaeta</name>
    <dbReference type="NCBI Taxonomy" id="301207"/>
    <lineage>
        <taxon>Eukaryota</taxon>
        <taxon>Fungi</taxon>
        <taxon>Dikarya</taxon>
        <taxon>Ascomycota</taxon>
        <taxon>Pezizomycotina</taxon>
        <taxon>Dothideomycetes</taxon>
        <taxon>Pleosporomycetidae</taxon>
        <taxon>Pleosporales</taxon>
        <taxon>Pleosporineae</taxon>
        <taxon>Didymellaceae</taxon>
        <taxon>Macroventuria</taxon>
    </lineage>
</organism>
<comment type="caution">
    <text evidence="1">The sequence shown here is derived from an EMBL/GenBank/DDBJ whole genome shotgun (WGS) entry which is preliminary data.</text>
</comment>
<accession>A0ACB6SGQ2</accession>
<keyword evidence="2" id="KW-1185">Reference proteome</keyword>
<dbReference type="Proteomes" id="UP000799754">
    <property type="component" value="Unassembled WGS sequence"/>
</dbReference>
<sequence>TRIQEGGDLSKEQAEDLMAQCDVGMQIEGEMHEGRARTGAGEQRKRHCKRCGKTGHNSRTCAKDVVDVSN</sequence>
<evidence type="ECO:0000313" key="2">
    <source>
        <dbReference type="Proteomes" id="UP000799754"/>
    </source>
</evidence>
<feature type="non-terminal residue" evidence="1">
    <location>
        <position position="1"/>
    </location>
</feature>